<sequence length="109" mass="11603">MCSLGSVAITLFVHRCSGRMFSCVSTSACGFAHLSCLWFVALSAACDPFPIFLSCLRTDLRSSNPPPQSAAHSSSCDESLPCCHLSTTLFIAFFPTCGPTVSRAFCLVP</sequence>
<gene>
    <name evidence="1" type="ORF">O6H91_18G081300</name>
</gene>
<comment type="caution">
    <text evidence="1">The sequence shown here is derived from an EMBL/GenBank/DDBJ whole genome shotgun (WGS) entry which is preliminary data.</text>
</comment>
<organism evidence="1 2">
    <name type="scientific">Diphasiastrum complanatum</name>
    <name type="common">Issler's clubmoss</name>
    <name type="synonym">Lycopodium complanatum</name>
    <dbReference type="NCBI Taxonomy" id="34168"/>
    <lineage>
        <taxon>Eukaryota</taxon>
        <taxon>Viridiplantae</taxon>
        <taxon>Streptophyta</taxon>
        <taxon>Embryophyta</taxon>
        <taxon>Tracheophyta</taxon>
        <taxon>Lycopodiopsida</taxon>
        <taxon>Lycopodiales</taxon>
        <taxon>Lycopodiaceae</taxon>
        <taxon>Lycopodioideae</taxon>
        <taxon>Diphasiastrum</taxon>
    </lineage>
</organism>
<evidence type="ECO:0000313" key="2">
    <source>
        <dbReference type="Proteomes" id="UP001162992"/>
    </source>
</evidence>
<dbReference type="EMBL" id="CM055109">
    <property type="protein sequence ID" value="KAJ7524191.1"/>
    <property type="molecule type" value="Genomic_DNA"/>
</dbReference>
<proteinExistence type="predicted"/>
<name>A0ACC2B357_DIPCM</name>
<keyword evidence="2" id="KW-1185">Reference proteome</keyword>
<protein>
    <submittedName>
        <fullName evidence="1">Uncharacterized protein</fullName>
    </submittedName>
</protein>
<accession>A0ACC2B357</accession>
<dbReference type="Proteomes" id="UP001162992">
    <property type="component" value="Chromosome 18"/>
</dbReference>
<reference evidence="2" key="1">
    <citation type="journal article" date="2024" name="Proc. Natl. Acad. Sci. U.S.A.">
        <title>Extraordinary preservation of gene collinearity over three hundred million years revealed in homosporous lycophytes.</title>
        <authorList>
            <person name="Li C."/>
            <person name="Wickell D."/>
            <person name="Kuo L.Y."/>
            <person name="Chen X."/>
            <person name="Nie B."/>
            <person name="Liao X."/>
            <person name="Peng D."/>
            <person name="Ji J."/>
            <person name="Jenkins J."/>
            <person name="Williams M."/>
            <person name="Shu S."/>
            <person name="Plott C."/>
            <person name="Barry K."/>
            <person name="Rajasekar S."/>
            <person name="Grimwood J."/>
            <person name="Han X."/>
            <person name="Sun S."/>
            <person name="Hou Z."/>
            <person name="He W."/>
            <person name="Dai G."/>
            <person name="Sun C."/>
            <person name="Schmutz J."/>
            <person name="Leebens-Mack J.H."/>
            <person name="Li F.W."/>
            <person name="Wang L."/>
        </authorList>
    </citation>
    <scope>NUCLEOTIDE SEQUENCE [LARGE SCALE GENOMIC DNA]</scope>
    <source>
        <strain evidence="2">cv. PW_Plant_1</strain>
    </source>
</reference>
<evidence type="ECO:0000313" key="1">
    <source>
        <dbReference type="EMBL" id="KAJ7524191.1"/>
    </source>
</evidence>